<keyword evidence="1" id="KW-1133">Transmembrane helix</keyword>
<evidence type="ECO:0000313" key="2">
    <source>
        <dbReference type="EnsemblMetazoa" id="Aqu2.1.15793_001"/>
    </source>
</evidence>
<dbReference type="EnsemblMetazoa" id="Aqu2.1.15793_001">
    <property type="protein sequence ID" value="Aqu2.1.15793_001"/>
    <property type="gene ID" value="Aqu2.1.15793"/>
</dbReference>
<evidence type="ECO:0000256" key="1">
    <source>
        <dbReference type="SAM" id="Phobius"/>
    </source>
</evidence>
<name>A0A1X7TLK5_AMPQE</name>
<organism evidence="2">
    <name type="scientific">Amphimedon queenslandica</name>
    <name type="common">Sponge</name>
    <dbReference type="NCBI Taxonomy" id="400682"/>
    <lineage>
        <taxon>Eukaryota</taxon>
        <taxon>Metazoa</taxon>
        <taxon>Porifera</taxon>
        <taxon>Demospongiae</taxon>
        <taxon>Heteroscleromorpha</taxon>
        <taxon>Haplosclerida</taxon>
        <taxon>Niphatidae</taxon>
        <taxon>Amphimedon</taxon>
    </lineage>
</organism>
<feature type="transmembrane region" description="Helical" evidence="1">
    <location>
        <begin position="107"/>
        <end position="135"/>
    </location>
</feature>
<keyword evidence="1" id="KW-0472">Membrane</keyword>
<reference evidence="2" key="1">
    <citation type="submission" date="2017-05" db="UniProtKB">
        <authorList>
            <consortium name="EnsemblMetazoa"/>
        </authorList>
    </citation>
    <scope>IDENTIFICATION</scope>
</reference>
<proteinExistence type="predicted"/>
<keyword evidence="1" id="KW-0812">Transmembrane</keyword>
<dbReference type="InParanoid" id="A0A1X7TLK5"/>
<accession>A0A1X7TLK5</accession>
<protein>
    <submittedName>
        <fullName evidence="2">Uncharacterized protein</fullName>
    </submittedName>
</protein>
<sequence>MNSSIQDISFEISSTPSPHCECSLIVKDNSTVLINEYINSSNRIIEYSLTPFKNYQLAVMLTNLRGNIEDSLYTKIYVSTAFSEAQMYSSTIPVNYPTIDTSQKSSLVLTICLSVIGGVSIILIIIIIAITTLWYKKRQKEKE</sequence>
<dbReference type="AlphaFoldDB" id="A0A1X7TLK5"/>